<evidence type="ECO:0000313" key="4">
    <source>
        <dbReference type="EMBL" id="PMD54253.1"/>
    </source>
</evidence>
<dbReference type="SUPFAM" id="SSF48652">
    <property type="entry name" value="Tetraspanin"/>
    <property type="match status" value="1"/>
</dbReference>
<dbReference type="GO" id="GO:0016020">
    <property type="term" value="C:membrane"/>
    <property type="evidence" value="ECO:0007669"/>
    <property type="project" value="InterPro"/>
</dbReference>
<feature type="chain" id="PRO_5014433234" description="Tetraspanin Tsp3" evidence="3">
    <location>
        <begin position="21"/>
        <end position="270"/>
    </location>
</feature>
<feature type="transmembrane region" description="Helical" evidence="2">
    <location>
        <begin position="71"/>
        <end position="97"/>
    </location>
</feature>
<evidence type="ECO:0000256" key="1">
    <source>
        <dbReference type="SAM" id="MobiDB-lite"/>
    </source>
</evidence>
<keyword evidence="5" id="KW-1185">Reference proteome</keyword>
<dbReference type="GeneID" id="36578608"/>
<dbReference type="AlphaFoldDB" id="A0A2J6SU88"/>
<sequence length="270" mass="30202">MTTFVKVALLLLLLLTGVAGFAYSQIKFLSLPIPQSLALFTVVLPLLTGFSTIVVYSLIQRSSRNEQNRLTIPLIAVIGFQLIYETVVTTLALTHILPPDALVCGLRDRWMKLVVADDGDAVRAIQDSFKCCGFKTVKDNAFPWGKPSPCQDIFHYTKSCLKAWRKAEQVISVIALLSGSSWTHSKWVRLFNQFRNQAAEEPEGDNRANMRRLIEEGIGAETYQDEPSEGFSPRALEASSEHHEEGPRVVQSSLLDSGNEWRDDGESHRH</sequence>
<keyword evidence="3" id="KW-0732">Signal</keyword>
<name>A0A2J6SU88_9HELO</name>
<keyword evidence="2" id="KW-0812">Transmembrane</keyword>
<feature type="compositionally biased region" description="Basic and acidic residues" evidence="1">
    <location>
        <begin position="259"/>
        <end position="270"/>
    </location>
</feature>
<dbReference type="Proteomes" id="UP000235371">
    <property type="component" value="Unassembled WGS sequence"/>
</dbReference>
<feature type="transmembrane region" description="Helical" evidence="2">
    <location>
        <begin position="38"/>
        <end position="59"/>
    </location>
</feature>
<dbReference type="RefSeq" id="XP_024731157.1">
    <property type="nucleotide sequence ID" value="XM_024870526.1"/>
</dbReference>
<dbReference type="EMBL" id="KZ613866">
    <property type="protein sequence ID" value="PMD54253.1"/>
    <property type="molecule type" value="Genomic_DNA"/>
</dbReference>
<evidence type="ECO:0000256" key="2">
    <source>
        <dbReference type="SAM" id="Phobius"/>
    </source>
</evidence>
<accession>A0A2J6SU88</accession>
<gene>
    <name evidence="4" type="ORF">K444DRAFT_139380</name>
</gene>
<dbReference type="InterPro" id="IPR008952">
    <property type="entry name" value="Tetraspanin_EC2_sf"/>
</dbReference>
<evidence type="ECO:0000256" key="3">
    <source>
        <dbReference type="SAM" id="SignalP"/>
    </source>
</evidence>
<dbReference type="OrthoDB" id="71600at2759"/>
<organism evidence="4 5">
    <name type="scientific">Hyaloscypha bicolor E</name>
    <dbReference type="NCBI Taxonomy" id="1095630"/>
    <lineage>
        <taxon>Eukaryota</taxon>
        <taxon>Fungi</taxon>
        <taxon>Dikarya</taxon>
        <taxon>Ascomycota</taxon>
        <taxon>Pezizomycotina</taxon>
        <taxon>Leotiomycetes</taxon>
        <taxon>Helotiales</taxon>
        <taxon>Hyaloscyphaceae</taxon>
        <taxon>Hyaloscypha</taxon>
        <taxon>Hyaloscypha bicolor</taxon>
    </lineage>
</organism>
<feature type="region of interest" description="Disordered" evidence="1">
    <location>
        <begin position="218"/>
        <end position="270"/>
    </location>
</feature>
<keyword evidence="2" id="KW-0472">Membrane</keyword>
<reference evidence="4 5" key="1">
    <citation type="submission" date="2016-04" db="EMBL/GenBank/DDBJ databases">
        <title>A degradative enzymes factory behind the ericoid mycorrhizal symbiosis.</title>
        <authorList>
            <consortium name="DOE Joint Genome Institute"/>
            <person name="Martino E."/>
            <person name="Morin E."/>
            <person name="Grelet G."/>
            <person name="Kuo A."/>
            <person name="Kohler A."/>
            <person name="Daghino S."/>
            <person name="Barry K."/>
            <person name="Choi C."/>
            <person name="Cichocki N."/>
            <person name="Clum A."/>
            <person name="Copeland A."/>
            <person name="Hainaut M."/>
            <person name="Haridas S."/>
            <person name="Labutti K."/>
            <person name="Lindquist E."/>
            <person name="Lipzen A."/>
            <person name="Khouja H.-R."/>
            <person name="Murat C."/>
            <person name="Ohm R."/>
            <person name="Olson A."/>
            <person name="Spatafora J."/>
            <person name="Veneault-Fourrey C."/>
            <person name="Henrissat B."/>
            <person name="Grigoriev I."/>
            <person name="Martin F."/>
            <person name="Perotto S."/>
        </authorList>
    </citation>
    <scope>NUCLEOTIDE SEQUENCE [LARGE SCALE GENOMIC DNA]</scope>
    <source>
        <strain evidence="4 5">E</strain>
    </source>
</reference>
<evidence type="ECO:0008006" key="6">
    <source>
        <dbReference type="Google" id="ProtNLM"/>
    </source>
</evidence>
<proteinExistence type="predicted"/>
<dbReference type="InParanoid" id="A0A2J6SU88"/>
<keyword evidence="2" id="KW-1133">Transmembrane helix</keyword>
<feature type="signal peptide" evidence="3">
    <location>
        <begin position="1"/>
        <end position="20"/>
    </location>
</feature>
<protein>
    <recommendedName>
        <fullName evidence="6">Tetraspanin Tsp3</fullName>
    </recommendedName>
</protein>
<dbReference type="STRING" id="1095630.A0A2J6SU88"/>
<evidence type="ECO:0000313" key="5">
    <source>
        <dbReference type="Proteomes" id="UP000235371"/>
    </source>
</evidence>